<reference evidence="6 7" key="1">
    <citation type="submission" date="2023-07" db="EMBL/GenBank/DDBJ databases">
        <title>Genomic Encyclopedia of Type Strains, Phase IV (KMG-IV): sequencing the most valuable type-strain genomes for metagenomic binning, comparative biology and taxonomic classification.</title>
        <authorList>
            <person name="Goeker M."/>
        </authorList>
    </citation>
    <scope>NUCLEOTIDE SEQUENCE [LARGE SCALE GENOMIC DNA]</scope>
    <source>
        <strain evidence="6 7">DSM 12751</strain>
    </source>
</reference>
<dbReference type="InterPro" id="IPR008927">
    <property type="entry name" value="6-PGluconate_DH-like_C_sf"/>
</dbReference>
<evidence type="ECO:0000256" key="3">
    <source>
        <dbReference type="ARBA" id="ARBA00023027"/>
    </source>
</evidence>
<accession>A0ABT9W595</accession>
<evidence type="ECO:0000256" key="1">
    <source>
        <dbReference type="ARBA" id="ARBA00009080"/>
    </source>
</evidence>
<proteinExistence type="inferred from homology"/>
<dbReference type="EC" id="1.1.1.60" evidence="6"/>
<comment type="similarity">
    <text evidence="1">Belongs to the HIBADH-related family.</text>
</comment>
<evidence type="ECO:0000259" key="4">
    <source>
        <dbReference type="Pfam" id="PF03446"/>
    </source>
</evidence>
<dbReference type="GO" id="GO:0008679">
    <property type="term" value="F:2-hydroxy-3-oxopropionate reductase activity"/>
    <property type="evidence" value="ECO:0007669"/>
    <property type="project" value="UniProtKB-EC"/>
</dbReference>
<dbReference type="InterPro" id="IPR036291">
    <property type="entry name" value="NAD(P)-bd_dom_sf"/>
</dbReference>
<dbReference type="SUPFAM" id="SSF48179">
    <property type="entry name" value="6-phosphogluconate dehydrogenase C-terminal domain-like"/>
    <property type="match status" value="1"/>
</dbReference>
<evidence type="ECO:0000313" key="7">
    <source>
        <dbReference type="Proteomes" id="UP001235840"/>
    </source>
</evidence>
<protein>
    <submittedName>
        <fullName evidence="6">2-hydroxy-3-oxopropionate reductase</fullName>
        <ecNumber evidence="6">1.1.1.60</ecNumber>
    </submittedName>
</protein>
<dbReference type="PIRSF" id="PIRSF000103">
    <property type="entry name" value="HIBADH"/>
    <property type="match status" value="1"/>
</dbReference>
<keyword evidence="3" id="KW-0520">NAD</keyword>
<dbReference type="SUPFAM" id="SSF51735">
    <property type="entry name" value="NAD(P)-binding Rossmann-fold domains"/>
    <property type="match status" value="1"/>
</dbReference>
<evidence type="ECO:0000313" key="6">
    <source>
        <dbReference type="EMBL" id="MDQ0168415.1"/>
    </source>
</evidence>
<comment type="caution">
    <text evidence="6">The sequence shown here is derived from an EMBL/GenBank/DDBJ whole genome shotgun (WGS) entry which is preliminary data.</text>
</comment>
<dbReference type="Proteomes" id="UP001235840">
    <property type="component" value="Unassembled WGS sequence"/>
</dbReference>
<gene>
    <name evidence="6" type="ORF">J2S11_004377</name>
</gene>
<dbReference type="Gene3D" id="1.10.1040.10">
    <property type="entry name" value="N-(1-d-carboxylethyl)-l-norvaline Dehydrogenase, domain 2"/>
    <property type="match status" value="1"/>
</dbReference>
<evidence type="ECO:0000256" key="2">
    <source>
        <dbReference type="ARBA" id="ARBA00023002"/>
    </source>
</evidence>
<evidence type="ECO:0000259" key="5">
    <source>
        <dbReference type="Pfam" id="PF14833"/>
    </source>
</evidence>
<dbReference type="PANTHER" id="PTHR22981">
    <property type="entry name" value="3-HYDROXYISOBUTYRATE DEHYDROGENASE-RELATED"/>
    <property type="match status" value="1"/>
</dbReference>
<keyword evidence="2 6" id="KW-0560">Oxidoreductase</keyword>
<name>A0ABT9W595_9BACI</name>
<dbReference type="InterPro" id="IPR006115">
    <property type="entry name" value="6PGDH_NADP-bd"/>
</dbReference>
<dbReference type="Gene3D" id="3.40.50.720">
    <property type="entry name" value="NAD(P)-binding Rossmann-like Domain"/>
    <property type="match status" value="1"/>
</dbReference>
<dbReference type="PANTHER" id="PTHR22981:SF7">
    <property type="entry name" value="3-HYDROXYISOBUTYRATE DEHYDROGENASE, MITOCHONDRIAL"/>
    <property type="match status" value="1"/>
</dbReference>
<dbReference type="InterPro" id="IPR029154">
    <property type="entry name" value="HIBADH-like_NADP-bd"/>
</dbReference>
<sequence length="308" mass="33879">MKNTRIGFIGLGNMGYHMATHLANNEHSLVIYDVRREVLDSFEQDVQAEDILKAHSPQEVADEAEIILASLPTPQVVREVVLGERGVIHGKKVKTYIDLSTSGQKVTSEVGLALQGRGITMLDSPVSGGVPGAQKGSLSLMVAGSREAYERSLTLLEHIGKKIFYVGDEVGQAQVIKVINNLLSSAALAITSEAMVLGVKAGLDPNIMIDILNASSGRNSATEDKFKKSIINRRFDYGFKTDLAYKDIKFCLDLADDLEVPMWLGSQVEHFWRFAMSQGAKNQDYTTIIRYFEQWAGVQVGNEIDQKS</sequence>
<dbReference type="InterPro" id="IPR015815">
    <property type="entry name" value="HIBADH-related"/>
</dbReference>
<keyword evidence="7" id="KW-1185">Reference proteome</keyword>
<dbReference type="Pfam" id="PF14833">
    <property type="entry name" value="NAD_binding_11"/>
    <property type="match status" value="1"/>
</dbReference>
<dbReference type="Pfam" id="PF03446">
    <property type="entry name" value="NAD_binding_2"/>
    <property type="match status" value="1"/>
</dbReference>
<dbReference type="InterPro" id="IPR002204">
    <property type="entry name" value="3-OH-isobutyrate_DH-rel_CS"/>
</dbReference>
<feature type="domain" description="6-phosphogluconate dehydrogenase NADP-binding" evidence="4">
    <location>
        <begin position="5"/>
        <end position="167"/>
    </location>
</feature>
<dbReference type="PROSITE" id="PS00895">
    <property type="entry name" value="3_HYDROXYISOBUT_DH"/>
    <property type="match status" value="1"/>
</dbReference>
<organism evidence="6 7">
    <name type="scientific">Caldalkalibacillus horti</name>
    <dbReference type="NCBI Taxonomy" id="77523"/>
    <lineage>
        <taxon>Bacteria</taxon>
        <taxon>Bacillati</taxon>
        <taxon>Bacillota</taxon>
        <taxon>Bacilli</taxon>
        <taxon>Bacillales</taxon>
        <taxon>Bacillaceae</taxon>
        <taxon>Caldalkalibacillus</taxon>
    </lineage>
</organism>
<dbReference type="InterPro" id="IPR013328">
    <property type="entry name" value="6PGD_dom2"/>
</dbReference>
<dbReference type="EMBL" id="JAUSTY010000031">
    <property type="protein sequence ID" value="MDQ0168415.1"/>
    <property type="molecule type" value="Genomic_DNA"/>
</dbReference>
<dbReference type="RefSeq" id="WP_307398126.1">
    <property type="nucleotide sequence ID" value="NZ_BAAADK010000027.1"/>
</dbReference>
<feature type="domain" description="3-hydroxyisobutyrate dehydrogenase-like NAD-binding" evidence="5">
    <location>
        <begin position="171"/>
        <end position="291"/>
    </location>
</feature>